<name>A0A9P1DNW8_9DINO</name>
<dbReference type="SUPFAM" id="SSF51735">
    <property type="entry name" value="NAD(P)-binding Rossmann-fold domains"/>
    <property type="match status" value="1"/>
</dbReference>
<dbReference type="SUPFAM" id="SSF48452">
    <property type="entry name" value="TPR-like"/>
    <property type="match status" value="1"/>
</dbReference>
<evidence type="ECO:0000313" key="2">
    <source>
        <dbReference type="EMBL" id="CAL4801106.1"/>
    </source>
</evidence>
<evidence type="ECO:0000313" key="1">
    <source>
        <dbReference type="EMBL" id="CAI4013794.1"/>
    </source>
</evidence>
<dbReference type="EMBL" id="CAMXCT030006024">
    <property type="protein sequence ID" value="CAL4801106.1"/>
    <property type="molecule type" value="Genomic_DNA"/>
</dbReference>
<dbReference type="Pfam" id="PF00106">
    <property type="entry name" value="adh_short"/>
    <property type="match status" value="1"/>
</dbReference>
<proteinExistence type="predicted"/>
<dbReference type="AlphaFoldDB" id="A0A9P1DNW8"/>
<dbReference type="PANTHER" id="PTHR44147">
    <property type="entry name" value="DEHYDROGENASE/REDUCTASE SDR FAMILY MEMBER 1"/>
    <property type="match status" value="1"/>
</dbReference>
<dbReference type="PANTHER" id="PTHR44147:SF2">
    <property type="entry name" value="DEHYDROGENASE_REDUCTASE SDR FAMILY MEMBER 1"/>
    <property type="match status" value="1"/>
</dbReference>
<organism evidence="1">
    <name type="scientific">Cladocopium goreaui</name>
    <dbReference type="NCBI Taxonomy" id="2562237"/>
    <lineage>
        <taxon>Eukaryota</taxon>
        <taxon>Sar</taxon>
        <taxon>Alveolata</taxon>
        <taxon>Dinophyceae</taxon>
        <taxon>Suessiales</taxon>
        <taxon>Symbiodiniaceae</taxon>
        <taxon>Cladocopium</taxon>
    </lineage>
</organism>
<dbReference type="Proteomes" id="UP001152797">
    <property type="component" value="Unassembled WGS sequence"/>
</dbReference>
<sequence>MAATWGAAEGVLTQASSLYAAAVPKGVAGLGELQSKLTSAEASKAPQERASALIALARLCLQVNETSDAEGYALSALLLFKELGLGALQNAKNFQGKLGSVMTLSPEESAKRDTALRPLREKLLTFREIGLPEGEIAMLLQAAETQLNLGKPEAASILVKEAERVVAREGGAQELQEKVLGPSNLILAKVDLARKAPQRALQHALAAAKAFEASTSPQVAQVAQAQVAVAEAYSLQQAWVKALEAADKATEKFKSTGDKTGEALALLATAKAQQGQGDREKALQSARAALLLAHRAESSSSACSALTDRARQLCADLRPRQAAAKVDLQVLGVTRPLDHCVPGVSGPSTLPSKPFLGAQRMVGTQETKRLSGLVCVVTGASRGIGKGIAQSLAEAGGIVYVTGRSSPGKETDIILMGTVDETAATFGKMGGTGVAVHVDHAQDEQNMAMVKMIADTHGRLDLCVNSAFYIPKPDMIFFSTPIWNQPMRFLNEQTSVGGLNHIGLTVGMLPYLRRGRGVVINVSSWGSQMNIPVFPMSYYCNKATFDRSMAALSEKVRNYGIYVLTIWPGSVKSERSIMGAKRSAARLIDLETVRFTGNAIVQLGSLSPDTLRVYSSKHRVLSSADVLGWEVDGYYHQGDLHTFSTGGADDRPHFKLAVQSAEATFNLRAAHPLFFEWVEDPVNELTKRRSQGYQFFLFCMLAHFSLSVAGVTASIFKYAIGASVLLGWNEKRDVCEQKAILAGDSSYRPVKCTDSTEEEGELVFFNCNLLQDGLAAQGFTGFGGGEFASTLSGYVGTGIKVEAEMLQCTERSESRKDNVGGGTTTYYEYDRGWRSQWIDPYRFHDRDKAAQQCGGLHSKLHLALGRPGT</sequence>
<dbReference type="InterPro" id="IPR011990">
    <property type="entry name" value="TPR-like_helical_dom_sf"/>
</dbReference>
<dbReference type="PRINTS" id="PR00081">
    <property type="entry name" value="GDHRDH"/>
</dbReference>
<dbReference type="EMBL" id="CAMXCT020006024">
    <property type="protein sequence ID" value="CAL1167169.1"/>
    <property type="molecule type" value="Genomic_DNA"/>
</dbReference>
<evidence type="ECO:0000313" key="3">
    <source>
        <dbReference type="Proteomes" id="UP001152797"/>
    </source>
</evidence>
<dbReference type="OrthoDB" id="1933717at2759"/>
<reference evidence="1" key="1">
    <citation type="submission" date="2022-10" db="EMBL/GenBank/DDBJ databases">
        <authorList>
            <person name="Chen Y."/>
            <person name="Dougan E. K."/>
            <person name="Chan C."/>
            <person name="Rhodes N."/>
            <person name="Thang M."/>
        </authorList>
    </citation>
    <scope>NUCLEOTIDE SEQUENCE</scope>
</reference>
<dbReference type="InterPro" id="IPR036291">
    <property type="entry name" value="NAD(P)-bd_dom_sf"/>
</dbReference>
<comment type="caution">
    <text evidence="1">The sequence shown here is derived from an EMBL/GenBank/DDBJ whole genome shotgun (WGS) entry which is preliminary data.</text>
</comment>
<dbReference type="Gene3D" id="3.40.50.720">
    <property type="entry name" value="NAD(P)-binding Rossmann-like Domain"/>
    <property type="match status" value="1"/>
</dbReference>
<keyword evidence="3" id="KW-1185">Reference proteome</keyword>
<dbReference type="InterPro" id="IPR002347">
    <property type="entry name" value="SDR_fam"/>
</dbReference>
<reference evidence="2 3" key="2">
    <citation type="submission" date="2024-05" db="EMBL/GenBank/DDBJ databases">
        <authorList>
            <person name="Chen Y."/>
            <person name="Shah S."/>
            <person name="Dougan E. K."/>
            <person name="Thang M."/>
            <person name="Chan C."/>
        </authorList>
    </citation>
    <scope>NUCLEOTIDE SEQUENCE [LARGE SCALE GENOMIC DNA]</scope>
</reference>
<dbReference type="Gene3D" id="1.25.40.10">
    <property type="entry name" value="Tetratricopeptide repeat domain"/>
    <property type="match status" value="1"/>
</dbReference>
<accession>A0A9P1DNW8</accession>
<dbReference type="EMBL" id="CAMXCT010006024">
    <property type="protein sequence ID" value="CAI4013794.1"/>
    <property type="molecule type" value="Genomic_DNA"/>
</dbReference>
<gene>
    <name evidence="1" type="ORF">C1SCF055_LOCUS38738</name>
</gene>
<protein>
    <submittedName>
        <fullName evidence="2">Dehydrogenase/reductase SDR family member 1 (Short chain dehydrogenase/reductase family 19C member 1) (Protein SDR19C1)</fullName>
    </submittedName>
</protein>